<dbReference type="EMBL" id="CATNWA010001488">
    <property type="protein sequence ID" value="CAI9540382.1"/>
    <property type="molecule type" value="Genomic_DNA"/>
</dbReference>
<evidence type="ECO:0000313" key="2">
    <source>
        <dbReference type="Proteomes" id="UP001162483"/>
    </source>
</evidence>
<gene>
    <name evidence="1" type="ORF">SPARVUS_LOCUS1733583</name>
</gene>
<proteinExistence type="predicted"/>
<organism evidence="1 2">
    <name type="scientific">Staurois parvus</name>
    <dbReference type="NCBI Taxonomy" id="386267"/>
    <lineage>
        <taxon>Eukaryota</taxon>
        <taxon>Metazoa</taxon>
        <taxon>Chordata</taxon>
        <taxon>Craniata</taxon>
        <taxon>Vertebrata</taxon>
        <taxon>Euteleostomi</taxon>
        <taxon>Amphibia</taxon>
        <taxon>Batrachia</taxon>
        <taxon>Anura</taxon>
        <taxon>Neobatrachia</taxon>
        <taxon>Ranoidea</taxon>
        <taxon>Ranidae</taxon>
        <taxon>Staurois</taxon>
    </lineage>
</organism>
<dbReference type="Proteomes" id="UP001162483">
    <property type="component" value="Unassembled WGS sequence"/>
</dbReference>
<keyword evidence="2" id="KW-1185">Reference proteome</keyword>
<name>A0ABN9AYM8_9NEOB</name>
<reference evidence="1" key="1">
    <citation type="submission" date="2023-05" db="EMBL/GenBank/DDBJ databases">
        <authorList>
            <person name="Stuckert A."/>
        </authorList>
    </citation>
    <scope>NUCLEOTIDE SEQUENCE</scope>
</reference>
<accession>A0ABN9AYM8</accession>
<comment type="caution">
    <text evidence="1">The sequence shown here is derived from an EMBL/GenBank/DDBJ whole genome shotgun (WGS) entry which is preliminary data.</text>
</comment>
<evidence type="ECO:0000313" key="1">
    <source>
        <dbReference type="EMBL" id="CAI9540382.1"/>
    </source>
</evidence>
<sequence length="53" mass="6134">MEKIDSDTLTPYRNLTHTMIQSHPDTSLVCYWRMSQISRHRSPLLSAAPSSSW</sequence>
<protein>
    <submittedName>
        <fullName evidence="1">Uncharacterized protein</fullName>
    </submittedName>
</protein>